<name>A0A1Y2DGD8_9PEZI</name>
<dbReference type="InParanoid" id="A0A1Y2DGD8"/>
<gene>
    <name evidence="2" type="ORF">BCR38DRAFT_489663</name>
</gene>
<reference evidence="2 3" key="1">
    <citation type="submission" date="2016-07" db="EMBL/GenBank/DDBJ databases">
        <title>Pervasive Adenine N6-methylation of Active Genes in Fungi.</title>
        <authorList>
            <consortium name="DOE Joint Genome Institute"/>
            <person name="Mondo S.J."/>
            <person name="Dannebaum R.O."/>
            <person name="Kuo R.C."/>
            <person name="Labutti K."/>
            <person name="Haridas S."/>
            <person name="Kuo A."/>
            <person name="Salamov A."/>
            <person name="Ahrendt S.R."/>
            <person name="Lipzen A."/>
            <person name="Sullivan W."/>
            <person name="Andreopoulos W.B."/>
            <person name="Clum A."/>
            <person name="Lindquist E."/>
            <person name="Daum C."/>
            <person name="Ramamoorthy G.K."/>
            <person name="Gryganskyi A."/>
            <person name="Culley D."/>
            <person name="Magnuson J.K."/>
            <person name="James T.Y."/>
            <person name="O'Malley M.A."/>
            <person name="Stajich J.E."/>
            <person name="Spatafora J.W."/>
            <person name="Visel A."/>
            <person name="Grigoriev I.V."/>
        </authorList>
    </citation>
    <scope>NUCLEOTIDE SEQUENCE [LARGE SCALE GENOMIC DNA]</scope>
    <source>
        <strain evidence="2 3">CBS 129021</strain>
    </source>
</reference>
<evidence type="ECO:0000313" key="2">
    <source>
        <dbReference type="EMBL" id="ORY58186.1"/>
    </source>
</evidence>
<keyword evidence="3" id="KW-1185">Reference proteome</keyword>
<dbReference type="RefSeq" id="XP_040711221.1">
    <property type="nucleotide sequence ID" value="XM_040864422.1"/>
</dbReference>
<protein>
    <recommendedName>
        <fullName evidence="1">PD-(D/E)XK nuclease-like domain-containing protein</fullName>
    </recommendedName>
</protein>
<accession>A0A1Y2DGD8</accession>
<dbReference type="Pfam" id="PF20516">
    <property type="entry name" value="PDDEXK_12"/>
    <property type="match status" value="1"/>
</dbReference>
<organism evidence="2 3">
    <name type="scientific">Pseudomassariella vexata</name>
    <dbReference type="NCBI Taxonomy" id="1141098"/>
    <lineage>
        <taxon>Eukaryota</taxon>
        <taxon>Fungi</taxon>
        <taxon>Dikarya</taxon>
        <taxon>Ascomycota</taxon>
        <taxon>Pezizomycotina</taxon>
        <taxon>Sordariomycetes</taxon>
        <taxon>Xylariomycetidae</taxon>
        <taxon>Amphisphaeriales</taxon>
        <taxon>Pseudomassariaceae</taxon>
        <taxon>Pseudomassariella</taxon>
    </lineage>
</organism>
<dbReference type="Proteomes" id="UP000193689">
    <property type="component" value="Unassembled WGS sequence"/>
</dbReference>
<comment type="caution">
    <text evidence="2">The sequence shown here is derived from an EMBL/GenBank/DDBJ whole genome shotgun (WGS) entry which is preliminary data.</text>
</comment>
<dbReference type="EMBL" id="MCFJ01000017">
    <property type="protein sequence ID" value="ORY58186.1"/>
    <property type="molecule type" value="Genomic_DNA"/>
</dbReference>
<evidence type="ECO:0000259" key="1">
    <source>
        <dbReference type="Pfam" id="PF20516"/>
    </source>
</evidence>
<dbReference type="GeneID" id="63780634"/>
<feature type="domain" description="PD-(D/E)XK nuclease-like" evidence="1">
    <location>
        <begin position="68"/>
        <end position="305"/>
    </location>
</feature>
<proteinExistence type="predicted"/>
<dbReference type="OrthoDB" id="5244165at2759"/>
<dbReference type="InterPro" id="IPR046797">
    <property type="entry name" value="PDDEXK_12"/>
</dbReference>
<dbReference type="AlphaFoldDB" id="A0A1Y2DGD8"/>
<sequence>MADLWVLSKPSRQISIDKQHVPADVHDLYQELSLISHMVGLIPKAVVERFRQLPNTTIHAFQVDTSCNTDVTVLHNQVTRVVSISIDANTCFADEHSEPSWNYKVHTPLLELALSGIPEVGEFNITRASPCPIFVKLEQDKHQREVQIDTVFMQSKLVDYSINIKPEPDTPFAHFIHDVVATQEPGLRTLMPTMYVPVRLRPQAIVIETKVDKSPTDPLLQLYTWARATCIRLQQLMLLNTADIITQPLLQAVGHDWKLWFARDTASHIDLYGPVAIGSTKTVLGTYKLVRSLRALGWWAAGPYRQWFEAEVLGIS</sequence>
<dbReference type="STRING" id="1141098.A0A1Y2DGD8"/>
<evidence type="ECO:0000313" key="3">
    <source>
        <dbReference type="Proteomes" id="UP000193689"/>
    </source>
</evidence>